<feature type="compositionally biased region" description="Acidic residues" evidence="1">
    <location>
        <begin position="75"/>
        <end position="86"/>
    </location>
</feature>
<keyword evidence="3" id="KW-1185">Reference proteome</keyword>
<evidence type="ECO:0000313" key="2">
    <source>
        <dbReference type="EMBL" id="QSW85167.1"/>
    </source>
</evidence>
<dbReference type="GeneID" id="63185530"/>
<dbReference type="RefSeq" id="WP_207270372.1">
    <property type="nucleotide sequence ID" value="NZ_CP071463.1"/>
</dbReference>
<dbReference type="Proteomes" id="UP000663191">
    <property type="component" value="Chromosome"/>
</dbReference>
<sequence length="111" mass="12541">MGKTKIRYEANVTETVLRTARIKSVTVSNVDVLHALATLDPCKNHQSENRYVEYGDHRYALKEIVRRTVARSADEPDSTDADEDGEFQFHSEHGVTLLESLGFETINTDSE</sequence>
<dbReference type="AlphaFoldDB" id="A0A8A2U909"/>
<organism evidence="2 3">
    <name type="scientific">Natrinema longum</name>
    <dbReference type="NCBI Taxonomy" id="370324"/>
    <lineage>
        <taxon>Archaea</taxon>
        <taxon>Methanobacteriati</taxon>
        <taxon>Methanobacteriota</taxon>
        <taxon>Stenosarchaea group</taxon>
        <taxon>Halobacteria</taxon>
        <taxon>Halobacteriales</taxon>
        <taxon>Natrialbaceae</taxon>
        <taxon>Natrinema</taxon>
    </lineage>
</organism>
<reference evidence="2 3" key="1">
    <citation type="journal article" date="2006" name="Int. J. Syst. Evol. Microbiol.">
        <title>Haloterrigena longa sp. nov. and Haloterrigena limicola sp. nov., extremely halophilic archaea isolated from a salt lake.</title>
        <authorList>
            <person name="Cui H.L."/>
            <person name="Tohty D."/>
            <person name="Zhou P.J."/>
            <person name="Liu S.J."/>
        </authorList>
    </citation>
    <scope>NUCLEOTIDE SEQUENCE [LARGE SCALE GENOMIC DNA]</scope>
    <source>
        <strain evidence="2 3">ABH32</strain>
    </source>
</reference>
<dbReference type="KEGG" id="hlo:J0X27_17260"/>
<protein>
    <submittedName>
        <fullName evidence="2">Uncharacterized protein</fullName>
    </submittedName>
</protein>
<evidence type="ECO:0000256" key="1">
    <source>
        <dbReference type="SAM" id="MobiDB-lite"/>
    </source>
</evidence>
<gene>
    <name evidence="2" type="ORF">J0X27_17260</name>
</gene>
<feature type="region of interest" description="Disordered" evidence="1">
    <location>
        <begin position="70"/>
        <end position="89"/>
    </location>
</feature>
<evidence type="ECO:0000313" key="3">
    <source>
        <dbReference type="Proteomes" id="UP000663191"/>
    </source>
</evidence>
<proteinExistence type="predicted"/>
<name>A0A8A2U909_9EURY</name>
<accession>A0A8A2U909</accession>
<dbReference type="EMBL" id="CP071463">
    <property type="protein sequence ID" value="QSW85167.1"/>
    <property type="molecule type" value="Genomic_DNA"/>
</dbReference>